<evidence type="ECO:0000313" key="2">
    <source>
        <dbReference type="EMBL" id="KAB7729044.1"/>
    </source>
</evidence>
<proteinExistence type="predicted"/>
<feature type="transmembrane region" description="Helical" evidence="1">
    <location>
        <begin position="199"/>
        <end position="225"/>
    </location>
</feature>
<feature type="transmembrane region" description="Helical" evidence="1">
    <location>
        <begin position="7"/>
        <end position="25"/>
    </location>
</feature>
<dbReference type="Proteomes" id="UP000488299">
    <property type="component" value="Unassembled WGS sequence"/>
</dbReference>
<evidence type="ECO:0008006" key="4">
    <source>
        <dbReference type="Google" id="ProtNLM"/>
    </source>
</evidence>
<feature type="transmembrane region" description="Helical" evidence="1">
    <location>
        <begin position="292"/>
        <end position="314"/>
    </location>
</feature>
<accession>A0A7J5TWN7</accession>
<dbReference type="RefSeq" id="WP_152125157.1">
    <property type="nucleotide sequence ID" value="NZ_WELI01000006.1"/>
</dbReference>
<gene>
    <name evidence="2" type="ORF">F5984_15440</name>
</gene>
<keyword evidence="1" id="KW-0812">Transmembrane</keyword>
<reference evidence="2 3" key="1">
    <citation type="submission" date="2019-10" db="EMBL/GenBank/DDBJ databases">
        <title>Rudanella paleaurantiibacter sp. nov., isolated from sludge.</title>
        <authorList>
            <person name="Xu S.Q."/>
        </authorList>
    </citation>
    <scope>NUCLEOTIDE SEQUENCE [LARGE SCALE GENOMIC DNA]</scope>
    <source>
        <strain evidence="2 3">HX-22-17</strain>
    </source>
</reference>
<evidence type="ECO:0000313" key="3">
    <source>
        <dbReference type="Proteomes" id="UP000488299"/>
    </source>
</evidence>
<protein>
    <recommendedName>
        <fullName evidence="4">DUF2029 domain-containing protein</fullName>
    </recommendedName>
</protein>
<keyword evidence="1" id="KW-0472">Membrane</keyword>
<feature type="transmembrane region" description="Helical" evidence="1">
    <location>
        <begin position="419"/>
        <end position="443"/>
    </location>
</feature>
<dbReference type="EMBL" id="WELI01000006">
    <property type="protein sequence ID" value="KAB7729044.1"/>
    <property type="molecule type" value="Genomic_DNA"/>
</dbReference>
<keyword evidence="3" id="KW-1185">Reference proteome</keyword>
<name>A0A7J5TWN7_9BACT</name>
<dbReference type="Pfam" id="PF26314">
    <property type="entry name" value="MptA_B_family"/>
    <property type="match status" value="1"/>
</dbReference>
<keyword evidence="1" id="KW-1133">Transmembrane helix</keyword>
<feature type="transmembrane region" description="Helical" evidence="1">
    <location>
        <begin position="61"/>
        <end position="80"/>
    </location>
</feature>
<organism evidence="2 3">
    <name type="scientific">Rudanella paleaurantiibacter</name>
    <dbReference type="NCBI Taxonomy" id="2614655"/>
    <lineage>
        <taxon>Bacteria</taxon>
        <taxon>Pseudomonadati</taxon>
        <taxon>Bacteroidota</taxon>
        <taxon>Cytophagia</taxon>
        <taxon>Cytophagales</taxon>
        <taxon>Cytophagaceae</taxon>
        <taxon>Rudanella</taxon>
    </lineage>
</organism>
<feature type="transmembrane region" description="Helical" evidence="1">
    <location>
        <begin position="31"/>
        <end position="49"/>
    </location>
</feature>
<dbReference type="AlphaFoldDB" id="A0A7J5TWN7"/>
<sequence length="513" mass="57279">MTVTPIRVGWLILSSALFVLLAYTLQRTQFAGLLGLYFLAVWGYSLRVNSLPDTSTHPDRFLMAAAVLFRVLLLLAPPNLSDDYARFIWDGRLLIHGFNPYLYLPRSLVSSNLAEAANLTPDLFARLNSPDYFTVYPPLNQAFFGLAAWLGGDNLTASVIWLRVPILLAELGTIFLLPKLLQRLGRNPDLACLYTLNPLVILELTGNVHFEGVVIFFCIGAVWMLKEIKANSVNGAPEMSSLDVDSNLGNQAPEMTSLQTDSGTGARFPEMLSLDAPPANQRPKSPGGRIRALISSAILLGLAVSTKLLPLLGLPLLIRYLGWKRGLLYSTLVGIITGLLFLPFTSVELVQNVASSINLYFQKFEFNASVYYLIREVGYWLMGYNVIQTVGHWLPVVTLGGIGWLAFRARTLTYGIRLLLSLTLYFALATTVHPWYCTLLVAVSPFTPFRYPLVWSALIWISYATYQTEDYRENLWLTAAEYIAVLAVGLAEWWRYRQSKPSAMNQIGKKYIG</sequence>
<feature type="transmembrane region" description="Helical" evidence="1">
    <location>
        <begin position="160"/>
        <end position="178"/>
    </location>
</feature>
<feature type="transmembrane region" description="Helical" evidence="1">
    <location>
        <begin position="326"/>
        <end position="344"/>
    </location>
</feature>
<feature type="transmembrane region" description="Helical" evidence="1">
    <location>
        <begin position="475"/>
        <end position="494"/>
    </location>
</feature>
<comment type="caution">
    <text evidence="2">The sequence shown here is derived from an EMBL/GenBank/DDBJ whole genome shotgun (WGS) entry which is preliminary data.</text>
</comment>
<feature type="transmembrane region" description="Helical" evidence="1">
    <location>
        <begin position="390"/>
        <end position="407"/>
    </location>
</feature>
<evidence type="ECO:0000256" key="1">
    <source>
        <dbReference type="SAM" id="Phobius"/>
    </source>
</evidence>